<evidence type="ECO:0000313" key="2">
    <source>
        <dbReference type="EMBL" id="EAS04024.1"/>
    </source>
</evidence>
<evidence type="ECO:0008006" key="4">
    <source>
        <dbReference type="Google" id="ProtNLM"/>
    </source>
</evidence>
<dbReference type="GeneID" id="7831529"/>
<dbReference type="HOGENOM" id="CLU_3000645_0_0_1"/>
<keyword evidence="1" id="KW-0732">Signal</keyword>
<name>Q247S6_TETTS</name>
<dbReference type="InParanoid" id="Q247S6"/>
<protein>
    <recommendedName>
        <fullName evidence="4">Transmembrane protein</fullName>
    </recommendedName>
</protein>
<proteinExistence type="predicted"/>
<dbReference type="AlphaFoldDB" id="Q247S6"/>
<dbReference type="Proteomes" id="UP000009168">
    <property type="component" value="Unassembled WGS sequence"/>
</dbReference>
<dbReference type="EMBL" id="GG662458">
    <property type="protein sequence ID" value="EAS04024.1"/>
    <property type="molecule type" value="Genomic_DNA"/>
</dbReference>
<evidence type="ECO:0000256" key="1">
    <source>
        <dbReference type="SAM" id="SignalP"/>
    </source>
</evidence>
<accession>Q247S6</accession>
<evidence type="ECO:0000313" key="3">
    <source>
        <dbReference type="Proteomes" id="UP000009168"/>
    </source>
</evidence>
<organism evidence="2 3">
    <name type="scientific">Tetrahymena thermophila (strain SB210)</name>
    <dbReference type="NCBI Taxonomy" id="312017"/>
    <lineage>
        <taxon>Eukaryota</taxon>
        <taxon>Sar</taxon>
        <taxon>Alveolata</taxon>
        <taxon>Ciliophora</taxon>
        <taxon>Intramacronucleata</taxon>
        <taxon>Oligohymenophorea</taxon>
        <taxon>Hymenostomatida</taxon>
        <taxon>Tetrahymenina</taxon>
        <taxon>Tetrahymenidae</taxon>
        <taxon>Tetrahymena</taxon>
    </lineage>
</organism>
<sequence>MIKGFQSILILLTLKSSLEADEIDTSKISYSKIEYHAYNQLNNQGLSSKNKIKMMKI</sequence>
<keyword evidence="3" id="KW-1185">Reference proteome</keyword>
<gene>
    <name evidence="2" type="ORF">TTHERM_00994210</name>
</gene>
<reference evidence="3" key="1">
    <citation type="journal article" date="2006" name="PLoS Biol.">
        <title>Macronuclear genome sequence of the ciliate Tetrahymena thermophila, a model eukaryote.</title>
        <authorList>
            <person name="Eisen J.A."/>
            <person name="Coyne R.S."/>
            <person name="Wu M."/>
            <person name="Wu D."/>
            <person name="Thiagarajan M."/>
            <person name="Wortman J.R."/>
            <person name="Badger J.H."/>
            <person name="Ren Q."/>
            <person name="Amedeo P."/>
            <person name="Jones K.M."/>
            <person name="Tallon L.J."/>
            <person name="Delcher A.L."/>
            <person name="Salzberg S.L."/>
            <person name="Silva J.C."/>
            <person name="Haas B.J."/>
            <person name="Majoros W.H."/>
            <person name="Farzad M."/>
            <person name="Carlton J.M."/>
            <person name="Smith R.K. Jr."/>
            <person name="Garg J."/>
            <person name="Pearlman R.E."/>
            <person name="Karrer K.M."/>
            <person name="Sun L."/>
            <person name="Manning G."/>
            <person name="Elde N.C."/>
            <person name="Turkewitz A.P."/>
            <person name="Asai D.J."/>
            <person name="Wilkes D.E."/>
            <person name="Wang Y."/>
            <person name="Cai H."/>
            <person name="Collins K."/>
            <person name="Stewart B.A."/>
            <person name="Lee S.R."/>
            <person name="Wilamowska K."/>
            <person name="Weinberg Z."/>
            <person name="Ruzzo W.L."/>
            <person name="Wloga D."/>
            <person name="Gaertig J."/>
            <person name="Frankel J."/>
            <person name="Tsao C.-C."/>
            <person name="Gorovsky M.A."/>
            <person name="Keeling P.J."/>
            <person name="Waller R.F."/>
            <person name="Patron N.J."/>
            <person name="Cherry J.M."/>
            <person name="Stover N.A."/>
            <person name="Krieger C.J."/>
            <person name="del Toro C."/>
            <person name="Ryder H.F."/>
            <person name="Williamson S.C."/>
            <person name="Barbeau R.A."/>
            <person name="Hamilton E.P."/>
            <person name="Orias E."/>
        </authorList>
    </citation>
    <scope>NUCLEOTIDE SEQUENCE [LARGE SCALE GENOMIC DNA]</scope>
    <source>
        <strain evidence="3">SB210</strain>
    </source>
</reference>
<feature type="chain" id="PRO_5004202235" description="Transmembrane protein" evidence="1">
    <location>
        <begin position="21"/>
        <end position="57"/>
    </location>
</feature>
<dbReference type="RefSeq" id="XP_001024269.1">
    <property type="nucleotide sequence ID" value="XM_001024269.1"/>
</dbReference>
<dbReference type="KEGG" id="tet:TTHERM_00994210"/>
<feature type="signal peptide" evidence="1">
    <location>
        <begin position="1"/>
        <end position="20"/>
    </location>
</feature>